<proteinExistence type="predicted"/>
<evidence type="ECO:0000313" key="1">
    <source>
        <dbReference type="EMBL" id="KAL1510431.1"/>
    </source>
</evidence>
<organism evidence="1 2">
    <name type="scientific">Prymnesium parvum</name>
    <name type="common">Toxic golden alga</name>
    <dbReference type="NCBI Taxonomy" id="97485"/>
    <lineage>
        <taxon>Eukaryota</taxon>
        <taxon>Haptista</taxon>
        <taxon>Haptophyta</taxon>
        <taxon>Prymnesiophyceae</taxon>
        <taxon>Prymnesiales</taxon>
        <taxon>Prymnesiaceae</taxon>
        <taxon>Prymnesium</taxon>
    </lineage>
</organism>
<evidence type="ECO:0000313" key="2">
    <source>
        <dbReference type="Proteomes" id="UP001515480"/>
    </source>
</evidence>
<sequence length="411" mass="47554">MTLTPPPASQVDGGRLGDGGLATLQLLLRKLQLRLDLHRWAERAQLADQAQDLVAIAHTLWIPSSYHAALLSWRRHVQRLRCDKLRHALYHWTARAQLERDSQELVAMAYTLWIPSSCQAALLSWRRHVQRLRCDMLRVGLHHWTERMLQQQLLRWVSFVQGRRMHILALIAYSRFALGITRCAMHTWRSHALEAVQLDVLFLRGQYRLERNSLASVLLTWARSREWDEMYKYTPLQLGRAHRMKGGVREWYAFAAQTRRLASWMHRAQQHEHGAALREALKRWAIDEVLPERNAAEHRQKLTQRHLMRAAVIRWQERILILRLLPVADGTLRKRNIASRWKQWLTCVCLSRAAQAQHCFAVEAMDNLCLLVTSEEGSCNGICFPASFGAGSCNPVAGANLDLQASFCRGW</sequence>
<protein>
    <recommendedName>
        <fullName evidence="3">Sfi1 spindle body domain-containing protein</fullName>
    </recommendedName>
</protein>
<evidence type="ECO:0008006" key="3">
    <source>
        <dbReference type="Google" id="ProtNLM"/>
    </source>
</evidence>
<name>A0AB34J0J3_PRYPA</name>
<gene>
    <name evidence="1" type="ORF">AB1Y20_006738</name>
</gene>
<accession>A0AB34J0J3</accession>
<dbReference type="EMBL" id="JBGBPQ010000015">
    <property type="protein sequence ID" value="KAL1510431.1"/>
    <property type="molecule type" value="Genomic_DNA"/>
</dbReference>
<keyword evidence="2" id="KW-1185">Reference proteome</keyword>
<comment type="caution">
    <text evidence="1">The sequence shown here is derived from an EMBL/GenBank/DDBJ whole genome shotgun (WGS) entry which is preliminary data.</text>
</comment>
<dbReference type="Proteomes" id="UP001515480">
    <property type="component" value="Unassembled WGS sequence"/>
</dbReference>
<reference evidence="1 2" key="1">
    <citation type="journal article" date="2024" name="Science">
        <title>Giant polyketide synthase enzymes in the biosynthesis of giant marine polyether toxins.</title>
        <authorList>
            <person name="Fallon T.R."/>
            <person name="Shende V.V."/>
            <person name="Wierzbicki I.H."/>
            <person name="Pendleton A.L."/>
            <person name="Watervoot N.F."/>
            <person name="Auber R.P."/>
            <person name="Gonzalez D.J."/>
            <person name="Wisecaver J.H."/>
            <person name="Moore B.S."/>
        </authorList>
    </citation>
    <scope>NUCLEOTIDE SEQUENCE [LARGE SCALE GENOMIC DNA]</scope>
    <source>
        <strain evidence="1 2">12B1</strain>
    </source>
</reference>
<dbReference type="AlphaFoldDB" id="A0AB34J0J3"/>